<sequence>MKSIRTLKRYNVDYRSQIAEKDDLLGKMVEHIKHIWSTLINVCGKLGNAVIKNIISIDSPPPSVSSNDEVSIKINNFVDSNENNHSVTNRIKTTKNQMNLNCNSTFDSLNSKLEINISNNRGDSFRVKKLAINEIQNESLTKSNKQNQCNQTKPNVENTLDMINIAKITDLLPNVSMPVLELSSDSDEELITVPELDMLESNALPNSILVEPVLQETITNEKKYQLAKTNMYLTVI</sequence>
<gene>
    <name evidence="1" type="ORF">CEXT_30481</name>
</gene>
<name>A0AAV4QNL1_CAEEX</name>
<evidence type="ECO:0000313" key="1">
    <source>
        <dbReference type="EMBL" id="GIY11010.1"/>
    </source>
</evidence>
<keyword evidence="2" id="KW-1185">Reference proteome</keyword>
<protein>
    <submittedName>
        <fullName evidence="1">Uncharacterized protein</fullName>
    </submittedName>
</protein>
<comment type="caution">
    <text evidence="1">The sequence shown here is derived from an EMBL/GenBank/DDBJ whole genome shotgun (WGS) entry which is preliminary data.</text>
</comment>
<evidence type="ECO:0000313" key="2">
    <source>
        <dbReference type="Proteomes" id="UP001054945"/>
    </source>
</evidence>
<organism evidence="1 2">
    <name type="scientific">Caerostris extrusa</name>
    <name type="common">Bark spider</name>
    <name type="synonym">Caerostris bankana</name>
    <dbReference type="NCBI Taxonomy" id="172846"/>
    <lineage>
        <taxon>Eukaryota</taxon>
        <taxon>Metazoa</taxon>
        <taxon>Ecdysozoa</taxon>
        <taxon>Arthropoda</taxon>
        <taxon>Chelicerata</taxon>
        <taxon>Arachnida</taxon>
        <taxon>Araneae</taxon>
        <taxon>Araneomorphae</taxon>
        <taxon>Entelegynae</taxon>
        <taxon>Araneoidea</taxon>
        <taxon>Araneidae</taxon>
        <taxon>Caerostris</taxon>
    </lineage>
</organism>
<dbReference type="Proteomes" id="UP001054945">
    <property type="component" value="Unassembled WGS sequence"/>
</dbReference>
<accession>A0AAV4QNL1</accession>
<reference evidence="1 2" key="1">
    <citation type="submission" date="2021-06" db="EMBL/GenBank/DDBJ databases">
        <title>Caerostris extrusa draft genome.</title>
        <authorList>
            <person name="Kono N."/>
            <person name="Arakawa K."/>
        </authorList>
    </citation>
    <scope>NUCLEOTIDE SEQUENCE [LARGE SCALE GENOMIC DNA]</scope>
</reference>
<dbReference type="EMBL" id="BPLR01006592">
    <property type="protein sequence ID" value="GIY11010.1"/>
    <property type="molecule type" value="Genomic_DNA"/>
</dbReference>
<dbReference type="AlphaFoldDB" id="A0AAV4QNL1"/>
<proteinExistence type="predicted"/>